<proteinExistence type="predicted"/>
<organism evidence="1 2">
    <name type="scientific">Melastoma candidum</name>
    <dbReference type="NCBI Taxonomy" id="119954"/>
    <lineage>
        <taxon>Eukaryota</taxon>
        <taxon>Viridiplantae</taxon>
        <taxon>Streptophyta</taxon>
        <taxon>Embryophyta</taxon>
        <taxon>Tracheophyta</taxon>
        <taxon>Spermatophyta</taxon>
        <taxon>Magnoliopsida</taxon>
        <taxon>eudicotyledons</taxon>
        <taxon>Gunneridae</taxon>
        <taxon>Pentapetalae</taxon>
        <taxon>rosids</taxon>
        <taxon>malvids</taxon>
        <taxon>Myrtales</taxon>
        <taxon>Melastomataceae</taxon>
        <taxon>Melastomatoideae</taxon>
        <taxon>Melastomateae</taxon>
        <taxon>Melastoma</taxon>
    </lineage>
</organism>
<protein>
    <submittedName>
        <fullName evidence="1">Uncharacterized protein</fullName>
    </submittedName>
</protein>
<dbReference type="Proteomes" id="UP001057402">
    <property type="component" value="Chromosome 7"/>
</dbReference>
<evidence type="ECO:0000313" key="1">
    <source>
        <dbReference type="EMBL" id="KAI4342017.1"/>
    </source>
</evidence>
<comment type="caution">
    <text evidence="1">The sequence shown here is derived from an EMBL/GenBank/DDBJ whole genome shotgun (WGS) entry which is preliminary data.</text>
</comment>
<accession>A0ACB9P2A2</accession>
<dbReference type="EMBL" id="CM042886">
    <property type="protein sequence ID" value="KAI4342017.1"/>
    <property type="molecule type" value="Genomic_DNA"/>
</dbReference>
<reference evidence="2" key="1">
    <citation type="journal article" date="2023" name="Front. Plant Sci.">
        <title>Chromosomal-level genome assembly of Melastoma candidum provides insights into trichome evolution.</title>
        <authorList>
            <person name="Zhong Y."/>
            <person name="Wu W."/>
            <person name="Sun C."/>
            <person name="Zou P."/>
            <person name="Liu Y."/>
            <person name="Dai S."/>
            <person name="Zhou R."/>
        </authorList>
    </citation>
    <scope>NUCLEOTIDE SEQUENCE [LARGE SCALE GENOMIC DNA]</scope>
</reference>
<name>A0ACB9P2A2_9MYRT</name>
<gene>
    <name evidence="1" type="ORF">MLD38_026680</name>
</gene>
<keyword evidence="2" id="KW-1185">Reference proteome</keyword>
<sequence length="143" mass="15751">MTTHLYNFAQGGGPDPTIDPSFLPELESKCPRNGDVNARITIDHGSEDTFDDQILWNIGGGLAVLQSDAKLNNDPDPRSIHHSYFGTLSPFFGPSFEADFVQSMVKIGVKTGTDGEIRKVLQFIQLEKRIGPQQFDGNKTNRG</sequence>
<evidence type="ECO:0000313" key="2">
    <source>
        <dbReference type="Proteomes" id="UP001057402"/>
    </source>
</evidence>